<dbReference type="EMBL" id="BAABYW010000001">
    <property type="protein sequence ID" value="GAA6407789.1"/>
    <property type="molecule type" value="Genomic_DNA"/>
</dbReference>
<dbReference type="CDD" id="cd03230">
    <property type="entry name" value="ABC_DR_subfamily_A"/>
    <property type="match status" value="1"/>
</dbReference>
<proteinExistence type="predicted"/>
<name>A0ABQ0B8K7_9FIRM</name>
<dbReference type="RefSeq" id="WP_390404894.1">
    <property type="nucleotide sequence ID" value="NZ_BAABYW010000001.1"/>
</dbReference>
<dbReference type="InterPro" id="IPR027417">
    <property type="entry name" value="P-loop_NTPase"/>
</dbReference>
<dbReference type="PROSITE" id="PS50893">
    <property type="entry name" value="ABC_TRANSPORTER_2"/>
    <property type="match status" value="1"/>
</dbReference>
<evidence type="ECO:0000256" key="2">
    <source>
        <dbReference type="ARBA" id="ARBA00022741"/>
    </source>
</evidence>
<protein>
    <submittedName>
        <fullName evidence="5">ABC transporter ATP-binding protein</fullName>
    </submittedName>
</protein>
<dbReference type="InterPro" id="IPR003593">
    <property type="entry name" value="AAA+_ATPase"/>
</dbReference>
<dbReference type="InterPro" id="IPR003439">
    <property type="entry name" value="ABC_transporter-like_ATP-bd"/>
</dbReference>
<accession>A0ABQ0B8K7</accession>
<organism evidence="5 6">
    <name type="scientific">Blautia hominis</name>
    <dbReference type="NCBI Taxonomy" id="2025493"/>
    <lineage>
        <taxon>Bacteria</taxon>
        <taxon>Bacillati</taxon>
        <taxon>Bacillota</taxon>
        <taxon>Clostridia</taxon>
        <taxon>Lachnospirales</taxon>
        <taxon>Lachnospiraceae</taxon>
        <taxon>Blautia</taxon>
    </lineage>
</organism>
<dbReference type="Pfam" id="PF00005">
    <property type="entry name" value="ABC_tran"/>
    <property type="match status" value="1"/>
</dbReference>
<keyword evidence="1" id="KW-0813">Transport</keyword>
<evidence type="ECO:0000256" key="3">
    <source>
        <dbReference type="ARBA" id="ARBA00022840"/>
    </source>
</evidence>
<dbReference type="InterPro" id="IPR017871">
    <property type="entry name" value="ABC_transporter-like_CS"/>
</dbReference>
<comment type="caution">
    <text evidence="5">The sequence shown here is derived from an EMBL/GenBank/DDBJ whole genome shotgun (WGS) entry which is preliminary data.</text>
</comment>
<dbReference type="PROSITE" id="PS00211">
    <property type="entry name" value="ABC_TRANSPORTER_1"/>
    <property type="match status" value="1"/>
</dbReference>
<dbReference type="SMART" id="SM00382">
    <property type="entry name" value="AAA"/>
    <property type="match status" value="1"/>
</dbReference>
<keyword evidence="2" id="KW-0547">Nucleotide-binding</keyword>
<keyword evidence="3 5" id="KW-0067">ATP-binding</keyword>
<keyword evidence="6" id="KW-1185">Reference proteome</keyword>
<sequence length="284" mass="31803">MNYDSSIKMMGISQTFGDKTVLKNIDLTLGKGEIFGLLGPSGAGKTTLIKILTGQLVQTGGSAEVLGTDTRKLTSSIYTKMGMVLDNTGLYERLSCRDNLALFAQIYRLPKGKIREILKDVGLLEAEKRPVNKLSKGMRQRIVMARALMHDPEILFLDEPGSALDPSTVNEIHALIRREQEKGATVFLTTHNMEEAAKLCDHVALLHEGKIVEYGNPEEICRKYNHQNRIRILLKNGREVTLQNESDAADKIREFFASEQVESIHSTEPNLETVFLELTGRRFE</sequence>
<evidence type="ECO:0000259" key="4">
    <source>
        <dbReference type="PROSITE" id="PS50893"/>
    </source>
</evidence>
<dbReference type="SUPFAM" id="SSF52540">
    <property type="entry name" value="P-loop containing nucleoside triphosphate hydrolases"/>
    <property type="match status" value="1"/>
</dbReference>
<dbReference type="Gene3D" id="3.40.50.300">
    <property type="entry name" value="P-loop containing nucleotide triphosphate hydrolases"/>
    <property type="match status" value="1"/>
</dbReference>
<dbReference type="GO" id="GO:0005524">
    <property type="term" value="F:ATP binding"/>
    <property type="evidence" value="ECO:0007669"/>
    <property type="project" value="UniProtKB-KW"/>
</dbReference>
<dbReference type="Proteomes" id="UP001600943">
    <property type="component" value="Unassembled WGS sequence"/>
</dbReference>
<evidence type="ECO:0000313" key="6">
    <source>
        <dbReference type="Proteomes" id="UP001600943"/>
    </source>
</evidence>
<gene>
    <name evidence="5" type="ORF">K040078D81_19060</name>
</gene>
<reference evidence="5 6" key="1">
    <citation type="submission" date="2024-04" db="EMBL/GenBank/DDBJ databases">
        <title>Defined microbial consortia suppress multidrug-resistant proinflammatory Enterobacteriaceae via ecological control.</title>
        <authorList>
            <person name="Furuichi M."/>
            <person name="Kawaguchi T."/>
            <person name="Pust M."/>
            <person name="Yasuma K."/>
            <person name="Plichta D."/>
            <person name="Hasegawa N."/>
            <person name="Ohya T."/>
            <person name="Bhattarai S."/>
            <person name="Sasajima S."/>
            <person name="Aoto Y."/>
            <person name="Tuganbaev T."/>
            <person name="Yaginuma M."/>
            <person name="Ueda M."/>
            <person name="Okahashi N."/>
            <person name="Amafuji K."/>
            <person name="Kiridooshi Y."/>
            <person name="Sugita K."/>
            <person name="Strazar M."/>
            <person name="Skelly A."/>
            <person name="Suda W."/>
            <person name="Hattori M."/>
            <person name="Nakamoto N."/>
            <person name="Caballero S."/>
            <person name="Norman J."/>
            <person name="Olle B."/>
            <person name="Tanoue T."/>
            <person name="Arita M."/>
            <person name="Bucci V."/>
            <person name="Atarashi K."/>
            <person name="Xavier R."/>
            <person name="Honda K."/>
        </authorList>
    </citation>
    <scope>NUCLEOTIDE SEQUENCE [LARGE SCALE GENOMIC DNA]</scope>
    <source>
        <strain evidence="6">k04-0078-D8-1</strain>
    </source>
</reference>
<dbReference type="InterPro" id="IPR050763">
    <property type="entry name" value="ABC_transporter_ATP-binding"/>
</dbReference>
<dbReference type="PANTHER" id="PTHR42711">
    <property type="entry name" value="ABC TRANSPORTER ATP-BINDING PROTEIN"/>
    <property type="match status" value="1"/>
</dbReference>
<dbReference type="PANTHER" id="PTHR42711:SF13">
    <property type="entry name" value="ABC TRANSPORTER, ATP-BINDING PROTEIN"/>
    <property type="match status" value="1"/>
</dbReference>
<feature type="domain" description="ABC transporter" evidence="4">
    <location>
        <begin position="7"/>
        <end position="233"/>
    </location>
</feature>
<evidence type="ECO:0000256" key="1">
    <source>
        <dbReference type="ARBA" id="ARBA00022448"/>
    </source>
</evidence>
<evidence type="ECO:0000313" key="5">
    <source>
        <dbReference type="EMBL" id="GAA6407789.1"/>
    </source>
</evidence>